<keyword evidence="8" id="KW-1185">Reference proteome</keyword>
<evidence type="ECO:0000259" key="6">
    <source>
        <dbReference type="PROSITE" id="PS51005"/>
    </source>
</evidence>
<dbReference type="GO" id="GO:0006355">
    <property type="term" value="P:regulation of DNA-templated transcription"/>
    <property type="evidence" value="ECO:0007669"/>
    <property type="project" value="InterPro"/>
</dbReference>
<evidence type="ECO:0000256" key="2">
    <source>
        <dbReference type="ARBA" id="ARBA00023125"/>
    </source>
</evidence>
<accession>A0AA88AF48</accession>
<feature type="region of interest" description="Disordered" evidence="5">
    <location>
        <begin position="131"/>
        <end position="151"/>
    </location>
</feature>
<evidence type="ECO:0000256" key="1">
    <source>
        <dbReference type="ARBA" id="ARBA00023015"/>
    </source>
</evidence>
<dbReference type="AlphaFoldDB" id="A0AA88AF48"/>
<dbReference type="GO" id="GO:0003677">
    <property type="term" value="F:DNA binding"/>
    <property type="evidence" value="ECO:0007669"/>
    <property type="project" value="UniProtKB-KW"/>
</dbReference>
<gene>
    <name evidence="7" type="ORF">TIFTF001_011931</name>
</gene>
<dbReference type="PANTHER" id="PTHR31744:SF210">
    <property type="entry name" value="NAC DOMAIN-CONTAINING PROTEIN 86-LIKE"/>
    <property type="match status" value="1"/>
</dbReference>
<dbReference type="Proteomes" id="UP001187192">
    <property type="component" value="Unassembled WGS sequence"/>
</dbReference>
<evidence type="ECO:0000313" key="8">
    <source>
        <dbReference type="Proteomes" id="UP001187192"/>
    </source>
</evidence>
<feature type="compositionally biased region" description="Basic and acidic residues" evidence="5">
    <location>
        <begin position="370"/>
        <end position="379"/>
    </location>
</feature>
<feature type="domain" description="NAC" evidence="6">
    <location>
        <begin position="11"/>
        <end position="179"/>
    </location>
</feature>
<dbReference type="Gene3D" id="2.170.150.80">
    <property type="entry name" value="NAC domain"/>
    <property type="match status" value="1"/>
</dbReference>
<keyword evidence="4" id="KW-0539">Nucleus</keyword>
<sequence length="474" mass="53835">MSTDFELPSNLPVGYRFHPTDAELISHFLYRKINGKSSEVDRIIAEVDFCKFEPPQLPSKSRVQSDDKMWWFFCRRENKYPSSTRTKRTTKTGYWKITGRDRQIKSKDGKAVIGKKKTLRAYVICRLKKKSDDSADSPNGDEGQSSGNFHSEFEILMPPPEIQVVHDHPEENLEFIWRTLNSTNGTGQEIDLGDYDFMPPSHTDDEPEEIMRRLIADPDENFYGEMGNYVSSLSFPQASSKRVCFEDGPVISDTDTEVPGLYFQPPETPSIFGAPGGSKRIRHMRMAKPQSETLRTWTGEHSRIETIIPGRSQFSDDDTSSDDLTESVGEIKCLKLVKQEEQHPKYAVVSRGVHHRRVQAQKNVSPTAKQDNKAREAAKHNSTAVDMSRKEKSIKDQSENGGKMVQSSNVEKQLKSESCESPVNKWKSWFTFEESSALLNSNPRPPSEYCLNAVVGVILFVACLRELVLYGSWC</sequence>
<dbReference type="PANTHER" id="PTHR31744">
    <property type="entry name" value="PROTEIN CUP-SHAPED COTYLEDON 2-RELATED"/>
    <property type="match status" value="1"/>
</dbReference>
<dbReference type="Pfam" id="PF02365">
    <property type="entry name" value="NAM"/>
    <property type="match status" value="1"/>
</dbReference>
<feature type="compositionally biased region" description="Polar residues" evidence="5">
    <location>
        <begin position="360"/>
        <end position="369"/>
    </location>
</feature>
<organism evidence="7 8">
    <name type="scientific">Ficus carica</name>
    <name type="common">Common fig</name>
    <dbReference type="NCBI Taxonomy" id="3494"/>
    <lineage>
        <taxon>Eukaryota</taxon>
        <taxon>Viridiplantae</taxon>
        <taxon>Streptophyta</taxon>
        <taxon>Embryophyta</taxon>
        <taxon>Tracheophyta</taxon>
        <taxon>Spermatophyta</taxon>
        <taxon>Magnoliopsida</taxon>
        <taxon>eudicotyledons</taxon>
        <taxon>Gunneridae</taxon>
        <taxon>Pentapetalae</taxon>
        <taxon>rosids</taxon>
        <taxon>fabids</taxon>
        <taxon>Rosales</taxon>
        <taxon>Moraceae</taxon>
        <taxon>Ficeae</taxon>
        <taxon>Ficus</taxon>
    </lineage>
</organism>
<evidence type="ECO:0000313" key="7">
    <source>
        <dbReference type="EMBL" id="GMN42736.1"/>
    </source>
</evidence>
<dbReference type="EMBL" id="BTGU01000015">
    <property type="protein sequence ID" value="GMN42736.1"/>
    <property type="molecule type" value="Genomic_DNA"/>
</dbReference>
<reference evidence="7" key="1">
    <citation type="submission" date="2023-07" db="EMBL/GenBank/DDBJ databases">
        <title>draft genome sequence of fig (Ficus carica).</title>
        <authorList>
            <person name="Takahashi T."/>
            <person name="Nishimura K."/>
        </authorList>
    </citation>
    <scope>NUCLEOTIDE SEQUENCE</scope>
</reference>
<dbReference type="InterPro" id="IPR003441">
    <property type="entry name" value="NAC-dom"/>
</dbReference>
<proteinExistence type="predicted"/>
<dbReference type="InterPro" id="IPR036093">
    <property type="entry name" value="NAC_dom_sf"/>
</dbReference>
<keyword evidence="3" id="KW-0804">Transcription</keyword>
<evidence type="ECO:0000256" key="4">
    <source>
        <dbReference type="ARBA" id="ARBA00023242"/>
    </source>
</evidence>
<dbReference type="SUPFAM" id="SSF101941">
    <property type="entry name" value="NAC domain"/>
    <property type="match status" value="1"/>
</dbReference>
<keyword evidence="1" id="KW-0805">Transcription regulation</keyword>
<comment type="caution">
    <text evidence="7">The sequence shown here is derived from an EMBL/GenBank/DDBJ whole genome shotgun (WGS) entry which is preliminary data.</text>
</comment>
<keyword evidence="2" id="KW-0238">DNA-binding</keyword>
<evidence type="ECO:0000256" key="3">
    <source>
        <dbReference type="ARBA" id="ARBA00023163"/>
    </source>
</evidence>
<evidence type="ECO:0000256" key="5">
    <source>
        <dbReference type="SAM" id="MobiDB-lite"/>
    </source>
</evidence>
<protein>
    <recommendedName>
        <fullName evidence="6">NAC domain-containing protein</fullName>
    </recommendedName>
</protein>
<dbReference type="PROSITE" id="PS51005">
    <property type="entry name" value="NAC"/>
    <property type="match status" value="1"/>
</dbReference>
<feature type="region of interest" description="Disordered" evidence="5">
    <location>
        <begin position="352"/>
        <end position="414"/>
    </location>
</feature>
<feature type="compositionally biased region" description="Basic and acidic residues" evidence="5">
    <location>
        <begin position="387"/>
        <end position="398"/>
    </location>
</feature>
<name>A0AA88AF48_FICCA</name>